<reference evidence="2" key="1">
    <citation type="submission" date="2016-04" db="EMBL/GenBank/DDBJ databases">
        <authorList>
            <person name="Quiroz-Castaneda R.E."/>
            <person name="Martinez-Ocampo F."/>
        </authorList>
    </citation>
    <scope>NUCLEOTIDE SEQUENCE [LARGE SCALE GENOMIC DNA]</scope>
    <source>
        <strain evidence="2">INIFAP01</strain>
    </source>
</reference>
<evidence type="ECO:0000313" key="2">
    <source>
        <dbReference type="Proteomes" id="UP000077623"/>
    </source>
</evidence>
<dbReference type="STRING" id="432608.A6V39_00805"/>
<protein>
    <submittedName>
        <fullName evidence="1">Uncharacterized protein</fullName>
    </submittedName>
</protein>
<dbReference type="RefSeq" id="WP_187149826.1">
    <property type="nucleotide sequence ID" value="NZ_LWUJ01000010.1"/>
</dbReference>
<comment type="caution">
    <text evidence="1">The sequence shown here is derived from an EMBL/GenBank/DDBJ whole genome shotgun (WGS) entry which is preliminary data.</text>
</comment>
<sequence length="130" mass="14486">MALLSAGKIATYTICAGVVGSAGVGSYCYLTRSTEVTIEELIKTDAKDKQFIGASDHGKVHAGWTQYKTDNTSRGTTKGKDFWNLENWAEQHNQENVPETFAKECQEQKKAKVIGKEDAKYTNFLKWCVK</sequence>
<gene>
    <name evidence="1" type="ORF">A6V39_00805</name>
</gene>
<keyword evidence="2" id="KW-1185">Reference proteome</keyword>
<organism evidence="1 2">
    <name type="scientific">Candidatus Mycoplasma haematobovis</name>
    <dbReference type="NCBI Taxonomy" id="432608"/>
    <lineage>
        <taxon>Bacteria</taxon>
        <taxon>Bacillati</taxon>
        <taxon>Mycoplasmatota</taxon>
        <taxon>Mollicutes</taxon>
        <taxon>Mycoplasmataceae</taxon>
        <taxon>Mycoplasma</taxon>
    </lineage>
</organism>
<dbReference type="EMBL" id="LWUJ01000010">
    <property type="protein sequence ID" value="OAL10591.1"/>
    <property type="molecule type" value="Genomic_DNA"/>
</dbReference>
<accession>A0A1A9QF04</accession>
<dbReference type="Proteomes" id="UP000077623">
    <property type="component" value="Unassembled WGS sequence"/>
</dbReference>
<dbReference type="AlphaFoldDB" id="A0A1A9QF04"/>
<proteinExistence type="predicted"/>
<name>A0A1A9QF04_9MOLU</name>
<evidence type="ECO:0000313" key="1">
    <source>
        <dbReference type="EMBL" id="OAL10591.1"/>
    </source>
</evidence>